<dbReference type="OrthoDB" id="656344at2759"/>
<reference evidence="2 3" key="1">
    <citation type="submission" date="2019-11" db="EMBL/GenBank/DDBJ databases">
        <title>Whole genome sequence of Oryza granulata.</title>
        <authorList>
            <person name="Li W."/>
        </authorList>
    </citation>
    <scope>NUCLEOTIDE SEQUENCE [LARGE SCALE GENOMIC DNA]</scope>
    <source>
        <strain evidence="3">cv. Menghai</strain>
        <tissue evidence="2">Leaf</tissue>
    </source>
</reference>
<name>A0A6G1E7Z9_9ORYZ</name>
<accession>A0A6G1E7Z9</accession>
<dbReference type="Proteomes" id="UP000479710">
    <property type="component" value="Unassembled WGS sequence"/>
</dbReference>
<keyword evidence="1" id="KW-1133">Transmembrane helix</keyword>
<evidence type="ECO:0000313" key="3">
    <source>
        <dbReference type="Proteomes" id="UP000479710"/>
    </source>
</evidence>
<protein>
    <submittedName>
        <fullName evidence="2">Uncharacterized protein</fullName>
    </submittedName>
</protein>
<proteinExistence type="predicted"/>
<gene>
    <name evidence="2" type="ORF">E2562_036400</name>
</gene>
<feature type="transmembrane region" description="Helical" evidence="1">
    <location>
        <begin position="48"/>
        <end position="71"/>
    </location>
</feature>
<feature type="transmembrane region" description="Helical" evidence="1">
    <location>
        <begin position="10"/>
        <end position="28"/>
    </location>
</feature>
<feature type="transmembrane region" description="Helical" evidence="1">
    <location>
        <begin position="197"/>
        <end position="217"/>
    </location>
</feature>
<feature type="transmembrane region" description="Helical" evidence="1">
    <location>
        <begin position="363"/>
        <end position="383"/>
    </location>
</feature>
<feature type="transmembrane region" description="Helical" evidence="1">
    <location>
        <begin position="83"/>
        <end position="105"/>
    </location>
</feature>
<keyword evidence="1" id="KW-0812">Transmembrane</keyword>
<feature type="transmembrane region" description="Helical" evidence="1">
    <location>
        <begin position="334"/>
        <end position="351"/>
    </location>
</feature>
<dbReference type="AlphaFoldDB" id="A0A6G1E7Z9"/>
<dbReference type="EMBL" id="SPHZ02000005">
    <property type="protein sequence ID" value="KAF0920696.1"/>
    <property type="molecule type" value="Genomic_DNA"/>
</dbReference>
<keyword evidence="3" id="KW-1185">Reference proteome</keyword>
<organism evidence="2 3">
    <name type="scientific">Oryza meyeriana var. granulata</name>
    <dbReference type="NCBI Taxonomy" id="110450"/>
    <lineage>
        <taxon>Eukaryota</taxon>
        <taxon>Viridiplantae</taxon>
        <taxon>Streptophyta</taxon>
        <taxon>Embryophyta</taxon>
        <taxon>Tracheophyta</taxon>
        <taxon>Spermatophyta</taxon>
        <taxon>Magnoliopsida</taxon>
        <taxon>Liliopsida</taxon>
        <taxon>Poales</taxon>
        <taxon>Poaceae</taxon>
        <taxon>BOP clade</taxon>
        <taxon>Oryzoideae</taxon>
        <taxon>Oryzeae</taxon>
        <taxon>Oryzinae</taxon>
        <taxon>Oryza</taxon>
        <taxon>Oryza meyeriana</taxon>
    </lineage>
</organism>
<feature type="transmembrane region" description="Helical" evidence="1">
    <location>
        <begin position="167"/>
        <end position="185"/>
    </location>
</feature>
<sequence length="402" mass="42769">MDSLMNRCRAFAEAVVIMVCPVLLAIALKKVDLRSQEHGPAVPTAMLVMAAITLISGTVPFLALCFSKSFFNGAWRLPATATYCLAPFSCACLIGLACWIIRLILSERWAYAFPAMGAVFFLCIVIRSVSYCLARGDPVNLVPADALPVSARDALQKAMEGKLDDSLEFLAAVTALLFLGLEGLALEGQINGGQRRLAAPMGICFFACLFGVCFMLVDTIPPPPPSTKDTGCRANIVRNLTVICEIFMAFAIAAVMMSIMVVLVQLMALLLFSPLFLILLVHAFDVAVHGGGGGGGQDAKPASMELSKVTFTGFLAVSIPAIKNGSPSMSTEWFLIFAASAIVSGFAWRLLTHAKMGATANFASFCTHFCIAISTVPFTVMAVKALQKNDPQCNHCNASVSG</sequence>
<evidence type="ECO:0000313" key="2">
    <source>
        <dbReference type="EMBL" id="KAF0920696.1"/>
    </source>
</evidence>
<feature type="transmembrane region" description="Helical" evidence="1">
    <location>
        <begin position="111"/>
        <end position="134"/>
    </location>
</feature>
<feature type="transmembrane region" description="Helical" evidence="1">
    <location>
        <begin position="237"/>
        <end position="260"/>
    </location>
</feature>
<dbReference type="EMBL" id="SPHZ02000005">
    <property type="protein sequence ID" value="KAF0920693.1"/>
    <property type="molecule type" value="Genomic_DNA"/>
</dbReference>
<keyword evidence="1" id="KW-0472">Membrane</keyword>
<feature type="transmembrane region" description="Helical" evidence="1">
    <location>
        <begin position="266"/>
        <end position="284"/>
    </location>
</feature>
<comment type="caution">
    <text evidence="2">The sequence shown here is derived from an EMBL/GenBank/DDBJ whole genome shotgun (WGS) entry which is preliminary data.</text>
</comment>
<evidence type="ECO:0000256" key="1">
    <source>
        <dbReference type="SAM" id="Phobius"/>
    </source>
</evidence>